<dbReference type="Gene3D" id="3.20.20.370">
    <property type="entry name" value="Glycoside hydrolase/deacetylase"/>
    <property type="match status" value="1"/>
</dbReference>
<dbReference type="Proteomes" id="UP000198891">
    <property type="component" value="Unassembled WGS sequence"/>
</dbReference>
<dbReference type="STRING" id="381665.SAMN05216554_2625"/>
<proteinExistence type="predicted"/>
<dbReference type="InterPro" id="IPR011330">
    <property type="entry name" value="Glyco_hydro/deAcase_b/a-brl"/>
</dbReference>
<name>A0A1H3QLY4_9MICO</name>
<dbReference type="PANTHER" id="PTHR10587:SF133">
    <property type="entry name" value="CHITIN DEACETYLASE 1-RELATED"/>
    <property type="match status" value="1"/>
</dbReference>
<dbReference type="InterPro" id="IPR006311">
    <property type="entry name" value="TAT_signal"/>
</dbReference>
<dbReference type="Pfam" id="PF01522">
    <property type="entry name" value="Polysacc_deac_1"/>
    <property type="match status" value="1"/>
</dbReference>
<dbReference type="PROSITE" id="PS51318">
    <property type="entry name" value="TAT"/>
    <property type="match status" value="1"/>
</dbReference>
<gene>
    <name evidence="5" type="ORF">SAMN05216554_2625</name>
</gene>
<dbReference type="PROSITE" id="PS51677">
    <property type="entry name" value="NODB"/>
    <property type="match status" value="1"/>
</dbReference>
<evidence type="ECO:0000313" key="6">
    <source>
        <dbReference type="Proteomes" id="UP000198891"/>
    </source>
</evidence>
<evidence type="ECO:0000256" key="2">
    <source>
        <dbReference type="ARBA" id="ARBA00022801"/>
    </source>
</evidence>
<feature type="chain" id="PRO_5038749649" evidence="3">
    <location>
        <begin position="26"/>
        <end position="540"/>
    </location>
</feature>
<dbReference type="RefSeq" id="WP_092554313.1">
    <property type="nucleotide sequence ID" value="NZ_FNPZ01000002.1"/>
</dbReference>
<dbReference type="EMBL" id="FNPZ01000002">
    <property type="protein sequence ID" value="SDZ14552.1"/>
    <property type="molecule type" value="Genomic_DNA"/>
</dbReference>
<evidence type="ECO:0000313" key="5">
    <source>
        <dbReference type="EMBL" id="SDZ14552.1"/>
    </source>
</evidence>
<dbReference type="GO" id="GO:0005975">
    <property type="term" value="P:carbohydrate metabolic process"/>
    <property type="evidence" value="ECO:0007669"/>
    <property type="project" value="InterPro"/>
</dbReference>
<dbReference type="GO" id="GO:0046872">
    <property type="term" value="F:metal ion binding"/>
    <property type="evidence" value="ECO:0007669"/>
    <property type="project" value="UniProtKB-KW"/>
</dbReference>
<accession>A0A1H3QLY4</accession>
<evidence type="ECO:0000256" key="1">
    <source>
        <dbReference type="ARBA" id="ARBA00022723"/>
    </source>
</evidence>
<dbReference type="PROSITE" id="PS51257">
    <property type="entry name" value="PROKAR_LIPOPROTEIN"/>
    <property type="match status" value="1"/>
</dbReference>
<keyword evidence="3" id="KW-0732">Signal</keyword>
<evidence type="ECO:0000256" key="3">
    <source>
        <dbReference type="SAM" id="SignalP"/>
    </source>
</evidence>
<dbReference type="InterPro" id="IPR050248">
    <property type="entry name" value="Polysacc_deacetylase_ArnD"/>
</dbReference>
<feature type="domain" description="NodB homology" evidence="4">
    <location>
        <begin position="347"/>
        <end position="520"/>
    </location>
</feature>
<dbReference type="SUPFAM" id="SSF88713">
    <property type="entry name" value="Glycoside hydrolase/deacetylase"/>
    <property type="match status" value="1"/>
</dbReference>
<dbReference type="AlphaFoldDB" id="A0A1H3QLY4"/>
<keyword evidence="1" id="KW-0479">Metal-binding</keyword>
<keyword evidence="2" id="KW-0378">Hydrolase</keyword>
<dbReference type="GO" id="GO:0016810">
    <property type="term" value="F:hydrolase activity, acting on carbon-nitrogen (but not peptide) bonds"/>
    <property type="evidence" value="ECO:0007669"/>
    <property type="project" value="InterPro"/>
</dbReference>
<evidence type="ECO:0000259" key="4">
    <source>
        <dbReference type="PROSITE" id="PS51677"/>
    </source>
</evidence>
<reference evidence="5 6" key="1">
    <citation type="submission" date="2016-10" db="EMBL/GenBank/DDBJ databases">
        <authorList>
            <person name="de Groot N.N."/>
        </authorList>
    </citation>
    <scope>NUCLEOTIDE SEQUENCE [LARGE SCALE GENOMIC DNA]</scope>
    <source>
        <strain evidence="5 6">CGMCC 4.3491</strain>
    </source>
</reference>
<sequence length="540" mass="56159">MTRPAHRTRTRARALALAAASILTAACLAGCAGIPAAPAWAPRTAAPAALGISDAGPTAAQPDAPSGTPAGLDVRLLYNDDPASPVGARWGEIPGNQPFTDLLRGRVTTAIAEHAAATGTPYEPAADAPGIAPEARGCVPGSSTRAAADLLTDPAFTPPGDGPTLTITCEIVAAAGTVLVEALRITTADAGKVTSDTTTVYYADTSGAFVTTSDTLISDDGLRTLLRLVVQSLKVRAGALQPEMMQSVDEFPVEQLRALFAHFSFAPDGSLVVNLPADFSTPELDRLATTGGVRTAPLFVTVPADTTTGLLTEPGVRVQSVLASGAPLTLPAAPWRGTENVDCALFACVAVTFDDGPGDHTAEVLDALDARRAAATFFLQGVNVGRHADVVARMQAEGHEIGNHTWNHPDLTKLPDPEIADQLARTSQAIQDAAGQRPSTFRPPYGAVDPRVLAQTDLPAILWTVDTNDWQLPDDETLLDRAVEQPKPGAIVLLHDVHENTARMTPAILDGLLGRGFTLVTVQQVLGGRLPAAHTTTSHG</sequence>
<organism evidence="5 6">
    <name type="scientific">Herbiconiux ginsengi</name>
    <dbReference type="NCBI Taxonomy" id="381665"/>
    <lineage>
        <taxon>Bacteria</taxon>
        <taxon>Bacillati</taxon>
        <taxon>Actinomycetota</taxon>
        <taxon>Actinomycetes</taxon>
        <taxon>Micrococcales</taxon>
        <taxon>Microbacteriaceae</taxon>
        <taxon>Herbiconiux</taxon>
    </lineage>
</organism>
<dbReference type="PANTHER" id="PTHR10587">
    <property type="entry name" value="GLYCOSYL TRANSFERASE-RELATED"/>
    <property type="match status" value="1"/>
</dbReference>
<dbReference type="InterPro" id="IPR002509">
    <property type="entry name" value="NODB_dom"/>
</dbReference>
<dbReference type="GO" id="GO:0016020">
    <property type="term" value="C:membrane"/>
    <property type="evidence" value="ECO:0007669"/>
    <property type="project" value="TreeGrafter"/>
</dbReference>
<protein>
    <submittedName>
        <fullName evidence="5">Peptidoglycan/xylan/chitin deacetylase, PgdA/CDA1 family</fullName>
    </submittedName>
</protein>
<keyword evidence="6" id="KW-1185">Reference proteome</keyword>
<dbReference type="OrthoDB" id="9763050at2"/>
<feature type="signal peptide" evidence="3">
    <location>
        <begin position="1"/>
        <end position="25"/>
    </location>
</feature>